<evidence type="ECO:0000256" key="2">
    <source>
        <dbReference type="ARBA" id="ARBA00012729"/>
    </source>
</evidence>
<dbReference type="InterPro" id="IPR029070">
    <property type="entry name" value="Chitinase_insertion_sf"/>
</dbReference>
<reference evidence="11" key="1">
    <citation type="journal article" date="2012" name="J. Biosci. Bioeng.">
        <title>Isolation of genes coding for chitin-degrading enzymes in the novel chitinolytic bacterium, Chitiniphilus shinanonensis, and characterization of a gene coding for a family 19 chitinase.</title>
        <authorList>
            <person name="Huang L."/>
            <person name="Garbulewska E."/>
            <person name="Sato K."/>
            <person name="Kato Y."/>
            <person name="Nogawa M."/>
            <person name="Taguchi G."/>
            <person name="Shimosaka M."/>
        </authorList>
    </citation>
    <scope>NUCLEOTIDE SEQUENCE</scope>
    <source>
        <strain evidence="11">SAY3</strain>
    </source>
</reference>
<name>F8WSP2_9NEIS</name>
<dbReference type="Gene3D" id="3.20.20.80">
    <property type="entry name" value="Glycosidases"/>
    <property type="match status" value="1"/>
</dbReference>
<feature type="region of interest" description="Disordered" evidence="8">
    <location>
        <begin position="185"/>
        <end position="245"/>
    </location>
</feature>
<organism evidence="11">
    <name type="scientific">Chitiniphilus shinanonensis</name>
    <dbReference type="NCBI Taxonomy" id="553088"/>
    <lineage>
        <taxon>Bacteria</taxon>
        <taxon>Pseudomonadati</taxon>
        <taxon>Pseudomonadota</taxon>
        <taxon>Betaproteobacteria</taxon>
        <taxon>Neisseriales</taxon>
        <taxon>Chitinibacteraceae</taxon>
        <taxon>Chitiniphilus</taxon>
    </lineage>
</organism>
<dbReference type="AlphaFoldDB" id="F8WSP2"/>
<keyword evidence="9" id="KW-0732">Signal</keyword>
<dbReference type="EC" id="3.2.1.14" evidence="2"/>
<dbReference type="Gene3D" id="2.10.10.20">
    <property type="entry name" value="Carbohydrate-binding module superfamily 5/12"/>
    <property type="match status" value="2"/>
</dbReference>
<dbReference type="InterPro" id="IPR001223">
    <property type="entry name" value="Glyco_hydro18_cat"/>
</dbReference>
<dbReference type="Pfam" id="PF02839">
    <property type="entry name" value="CBM_5_12"/>
    <property type="match status" value="2"/>
</dbReference>
<evidence type="ECO:0000256" key="7">
    <source>
        <dbReference type="RuleBase" id="RU000489"/>
    </source>
</evidence>
<dbReference type="CDD" id="cd12215">
    <property type="entry name" value="ChiC_BD"/>
    <property type="match status" value="1"/>
</dbReference>
<dbReference type="GO" id="GO:0005576">
    <property type="term" value="C:extracellular region"/>
    <property type="evidence" value="ECO:0007669"/>
    <property type="project" value="InterPro"/>
</dbReference>
<dbReference type="PROSITE" id="PS51910">
    <property type="entry name" value="GH18_2"/>
    <property type="match status" value="1"/>
</dbReference>
<evidence type="ECO:0000256" key="6">
    <source>
        <dbReference type="ARBA" id="ARBA00023295"/>
    </source>
</evidence>
<dbReference type="GO" id="GO:0005975">
    <property type="term" value="P:carbohydrate metabolic process"/>
    <property type="evidence" value="ECO:0007669"/>
    <property type="project" value="InterPro"/>
</dbReference>
<evidence type="ECO:0000256" key="9">
    <source>
        <dbReference type="SAM" id="SignalP"/>
    </source>
</evidence>
<dbReference type="PROSITE" id="PS01095">
    <property type="entry name" value="GH18_1"/>
    <property type="match status" value="1"/>
</dbReference>
<keyword evidence="6 7" id="KW-0326">Glycosidase</keyword>
<keyword evidence="4" id="KW-0146">Chitin degradation</keyword>
<evidence type="ECO:0000313" key="11">
    <source>
        <dbReference type="EMBL" id="BAK53879.1"/>
    </source>
</evidence>
<dbReference type="CDD" id="cd06548">
    <property type="entry name" value="GH18_chitinase"/>
    <property type="match status" value="1"/>
</dbReference>
<feature type="region of interest" description="Disordered" evidence="8">
    <location>
        <begin position="80"/>
        <end position="122"/>
    </location>
</feature>
<gene>
    <name evidence="11" type="primary">chiA</name>
</gene>
<accession>F8WSP2</accession>
<dbReference type="SMART" id="SM00636">
    <property type="entry name" value="Glyco_18"/>
    <property type="match status" value="1"/>
</dbReference>
<evidence type="ECO:0000256" key="3">
    <source>
        <dbReference type="ARBA" id="ARBA00022801"/>
    </source>
</evidence>
<comment type="catalytic activity">
    <reaction evidence="1">
        <text>Random endo-hydrolysis of N-acetyl-beta-D-glucosaminide (1-&gt;4)-beta-linkages in chitin and chitodextrins.</text>
        <dbReference type="EC" id="3.2.1.14"/>
    </reaction>
</comment>
<evidence type="ECO:0000256" key="4">
    <source>
        <dbReference type="ARBA" id="ARBA00023024"/>
    </source>
</evidence>
<dbReference type="PANTHER" id="PTHR11177:SF317">
    <property type="entry name" value="CHITINASE 12-RELATED"/>
    <property type="match status" value="1"/>
</dbReference>
<feature type="compositionally biased region" description="Pro residues" evidence="8">
    <location>
        <begin position="188"/>
        <end position="239"/>
    </location>
</feature>
<dbReference type="InterPro" id="IPR011583">
    <property type="entry name" value="Chitinase_II/V-like_cat"/>
</dbReference>
<feature type="chain" id="PRO_5003385748" description="chitinase" evidence="9">
    <location>
        <begin position="31"/>
        <end position="677"/>
    </location>
</feature>
<dbReference type="GO" id="GO:0030246">
    <property type="term" value="F:carbohydrate binding"/>
    <property type="evidence" value="ECO:0007669"/>
    <property type="project" value="InterPro"/>
</dbReference>
<dbReference type="EMBL" id="AB649129">
    <property type="protein sequence ID" value="BAK53879.1"/>
    <property type="molecule type" value="Genomic_DNA"/>
</dbReference>
<dbReference type="Gene3D" id="3.10.50.10">
    <property type="match status" value="1"/>
</dbReference>
<dbReference type="GO" id="GO:0008061">
    <property type="term" value="F:chitin binding"/>
    <property type="evidence" value="ECO:0007669"/>
    <property type="project" value="InterPro"/>
</dbReference>
<sequence>MDEMKRTQFARRQGLAALIVGLCLSASVFAAPAWQEGSTYTAGTVVSYNGHDYKALVTHTAYTGANWNPAGTPTLWQDLGASSSTPTPTPVVTPTPTPVVTPTPTPVVTPTPTPVVTPTPTQVVTPTPAGTCYQAWTSGGVYTGGARVTYNGVNYEAKWWTQGDNPAQSGDWGVWKNLGNCSGGTTPTPTPTPVVTPTPTPVVTPTPTPIVTPTPTPVVTPTPTPVVTPTPTPVTPTPTPGGDTPAPTKAQVGSYFTQWGVYDSAFFVKHVDDSGAAAKLTFVNYAFGNIYKKADGTYQCDSGINKLEPGSTNENDPQAGTGGDAWADYQMDYAAKDSVDGVADVWENSLKGNFNQLKKLKKKYPNLKVLISLGGWTWSKWFSAAAATPELRQKLVSSCIDVYIKGNLKKSDGDPAGGTGAAAGIFDGIDIDWEYPGGGGQPYNTASAADKQNFSLLLKEFRTQLNALGSQYLLTVAIGAGSDKIVNTDPAEYTRYLNWVNVMTYDFHGSWDGAGPTNFHSHLYPDPADPATGTTAGTYNISNAVDKLLAGGMPANKVVLGIPYYGRGWGGVKAGPNGDGLYQASTSAAAKVGTSTEAGYGDYKALVTAPGTKRYHPVTKQLYQYDGSNWWSYDDATTIRTKIQYLKSKGLNGLFSWSLDADDANATLTKAMSEVQQ</sequence>
<evidence type="ECO:0000256" key="1">
    <source>
        <dbReference type="ARBA" id="ARBA00000822"/>
    </source>
</evidence>
<dbReference type="SUPFAM" id="SSF51445">
    <property type="entry name" value="(Trans)glycosidases"/>
    <property type="match status" value="1"/>
</dbReference>
<evidence type="ECO:0000259" key="10">
    <source>
        <dbReference type="PROSITE" id="PS51910"/>
    </source>
</evidence>
<dbReference type="SMART" id="SM00495">
    <property type="entry name" value="ChtBD3"/>
    <property type="match status" value="2"/>
</dbReference>
<dbReference type="GO" id="GO:0008843">
    <property type="term" value="F:endochitinase activity"/>
    <property type="evidence" value="ECO:0007669"/>
    <property type="project" value="UniProtKB-EC"/>
</dbReference>
<dbReference type="InterPro" id="IPR017853">
    <property type="entry name" value="GH"/>
</dbReference>
<dbReference type="InterPro" id="IPR001579">
    <property type="entry name" value="Glyco_hydro_18_chit_AS"/>
</dbReference>
<keyword evidence="3 7" id="KW-0378">Hydrolase</keyword>
<dbReference type="PANTHER" id="PTHR11177">
    <property type="entry name" value="CHITINASE"/>
    <property type="match status" value="1"/>
</dbReference>
<dbReference type="GO" id="GO:0006032">
    <property type="term" value="P:chitin catabolic process"/>
    <property type="evidence" value="ECO:0007669"/>
    <property type="project" value="UniProtKB-KW"/>
</dbReference>
<evidence type="ECO:0000256" key="5">
    <source>
        <dbReference type="ARBA" id="ARBA00023277"/>
    </source>
</evidence>
<dbReference type="InterPro" id="IPR050314">
    <property type="entry name" value="Glycosyl_Hydrlase_18"/>
</dbReference>
<keyword evidence="4" id="KW-0624">Polysaccharide degradation</keyword>
<proteinExistence type="predicted"/>
<protein>
    <recommendedName>
        <fullName evidence="2">chitinase</fullName>
        <ecNumber evidence="2">3.2.1.14</ecNumber>
    </recommendedName>
</protein>
<dbReference type="InterPro" id="IPR036573">
    <property type="entry name" value="CBM_sf_5/12"/>
</dbReference>
<feature type="signal peptide" evidence="9">
    <location>
        <begin position="1"/>
        <end position="30"/>
    </location>
</feature>
<dbReference type="SUPFAM" id="SSF51055">
    <property type="entry name" value="Carbohydrate binding domain"/>
    <property type="match status" value="2"/>
</dbReference>
<keyword evidence="5" id="KW-0119">Carbohydrate metabolism</keyword>
<dbReference type="Pfam" id="PF00704">
    <property type="entry name" value="Glyco_hydro_18"/>
    <property type="match status" value="1"/>
</dbReference>
<feature type="compositionally biased region" description="Pro residues" evidence="8">
    <location>
        <begin position="87"/>
        <end position="117"/>
    </location>
</feature>
<feature type="domain" description="GH18" evidence="10">
    <location>
        <begin position="250"/>
        <end position="677"/>
    </location>
</feature>
<dbReference type="CDD" id="cd12214">
    <property type="entry name" value="ChiA1_BD"/>
    <property type="match status" value="1"/>
</dbReference>
<dbReference type="InterPro" id="IPR003610">
    <property type="entry name" value="CBM5/12"/>
</dbReference>
<evidence type="ECO:0000256" key="8">
    <source>
        <dbReference type="SAM" id="MobiDB-lite"/>
    </source>
</evidence>
<dbReference type="SUPFAM" id="SSF54556">
    <property type="entry name" value="Chitinase insertion domain"/>
    <property type="match status" value="1"/>
</dbReference>